<reference evidence="2 3" key="1">
    <citation type="submission" date="2016-11" db="EMBL/GenBank/DDBJ databases">
        <authorList>
            <person name="Jaros S."/>
            <person name="Januszkiewicz K."/>
            <person name="Wedrychowicz H."/>
        </authorList>
    </citation>
    <scope>NUCLEOTIDE SEQUENCE [LARGE SCALE GENOMIC DNA]</scope>
    <source>
        <strain evidence="2 3">DSM 26892</strain>
    </source>
</reference>
<dbReference type="AlphaFoldDB" id="A0A1M6BID5"/>
<organism evidence="2 3">
    <name type="scientific">Palleronia salina</name>
    <dbReference type="NCBI Taxonomy" id="313368"/>
    <lineage>
        <taxon>Bacteria</taxon>
        <taxon>Pseudomonadati</taxon>
        <taxon>Pseudomonadota</taxon>
        <taxon>Alphaproteobacteria</taxon>
        <taxon>Rhodobacterales</taxon>
        <taxon>Roseobacteraceae</taxon>
        <taxon>Palleronia</taxon>
    </lineage>
</organism>
<name>A0A1M6BID5_9RHOB</name>
<feature type="compositionally biased region" description="Basic and acidic residues" evidence="1">
    <location>
        <begin position="290"/>
        <end position="300"/>
    </location>
</feature>
<sequence length="370" mass="38917">MSDPAKTPEIEDVLASIRRLVSIDSQSGGGRPRPATRAPASKLVLTSDQRVGTHGSGDAAPANRAFANGVGRDAGAEPGDAAARRLEDDPAGALRDTLDDTAHDRPTRQDARRVTEHETPASAGARPAARSLDDIALRLVGDGRSGGSSSLEDRIAQLESAVSSGADFEPDGSEDQKQHIPTAYPSFRTRSGAGAADSASIEALVQQAASQSDGADALSGDELGVANDDHAETGSSLETPETSDPTPAFRHRAMQGSRSHGAEATYRDSGPADPFAGTEDQADIDDAPDDTLRAEGRARPQAEPASDAPNGFEDDDMAEDGILDESALRDLVAEIVREELQGALGERITRNVRKLVRREIMRAITVRNFE</sequence>
<keyword evidence="3" id="KW-1185">Reference proteome</keyword>
<feature type="compositionally biased region" description="Polar residues" evidence="1">
    <location>
        <begin position="233"/>
        <end position="245"/>
    </location>
</feature>
<evidence type="ECO:0000256" key="1">
    <source>
        <dbReference type="SAM" id="MobiDB-lite"/>
    </source>
</evidence>
<dbReference type="EMBL" id="FQZA01000001">
    <property type="protein sequence ID" value="SHI48446.1"/>
    <property type="molecule type" value="Genomic_DNA"/>
</dbReference>
<dbReference type="STRING" id="313368.SAMN04488012_101510"/>
<protein>
    <submittedName>
        <fullName evidence="2">Uncharacterized protein</fullName>
    </submittedName>
</protein>
<feature type="compositionally biased region" description="Acidic residues" evidence="1">
    <location>
        <begin position="280"/>
        <end position="289"/>
    </location>
</feature>
<feature type="compositionally biased region" description="Basic and acidic residues" evidence="1">
    <location>
        <begin position="96"/>
        <end position="119"/>
    </location>
</feature>
<feature type="compositionally biased region" description="Low complexity" evidence="1">
    <location>
        <begin position="120"/>
        <end position="130"/>
    </location>
</feature>
<evidence type="ECO:0000313" key="2">
    <source>
        <dbReference type="EMBL" id="SHI48446.1"/>
    </source>
</evidence>
<proteinExistence type="predicted"/>
<dbReference type="RefSeq" id="WP_073126295.1">
    <property type="nucleotide sequence ID" value="NZ_FQZA01000001.1"/>
</dbReference>
<feature type="compositionally biased region" description="Low complexity" evidence="1">
    <location>
        <begin position="206"/>
        <end position="221"/>
    </location>
</feature>
<dbReference type="Proteomes" id="UP000184040">
    <property type="component" value="Unassembled WGS sequence"/>
</dbReference>
<evidence type="ECO:0000313" key="3">
    <source>
        <dbReference type="Proteomes" id="UP000184040"/>
    </source>
</evidence>
<accession>A0A1M6BID5</accession>
<gene>
    <name evidence="2" type="ORF">SAMN04488012_101510</name>
</gene>
<feature type="region of interest" description="Disordered" evidence="1">
    <location>
        <begin position="22"/>
        <end position="317"/>
    </location>
</feature>